<dbReference type="GO" id="GO:0012505">
    <property type="term" value="C:endomembrane system"/>
    <property type="evidence" value="ECO:0007669"/>
    <property type="project" value="UniProtKB-SubCell"/>
</dbReference>
<dbReference type="Proteomes" id="UP000008461">
    <property type="component" value="Chromosome"/>
</dbReference>
<dbReference type="InterPro" id="IPR051788">
    <property type="entry name" value="MFS_Transporter"/>
</dbReference>
<dbReference type="OrthoDB" id="1415952at2"/>
<feature type="transmembrane region" description="Helical" evidence="7">
    <location>
        <begin position="351"/>
        <end position="376"/>
    </location>
</feature>
<feature type="transmembrane region" description="Helical" evidence="7">
    <location>
        <begin position="72"/>
        <end position="95"/>
    </location>
</feature>
<dbReference type="KEGG" id="hhy:Halhy_4663"/>
<evidence type="ECO:0000256" key="7">
    <source>
        <dbReference type="SAM" id="Phobius"/>
    </source>
</evidence>
<keyword evidence="6 7" id="KW-0472">Membrane</keyword>
<keyword evidence="3" id="KW-0813">Transport</keyword>
<feature type="transmembrane region" description="Helical" evidence="7">
    <location>
        <begin position="204"/>
        <end position="226"/>
    </location>
</feature>
<evidence type="ECO:0000259" key="8">
    <source>
        <dbReference type="PROSITE" id="PS50850"/>
    </source>
</evidence>
<feature type="transmembrane region" description="Helical" evidence="7">
    <location>
        <begin position="326"/>
        <end position="345"/>
    </location>
</feature>
<dbReference type="PANTHER" id="PTHR23514">
    <property type="entry name" value="BYPASS OF STOP CODON PROTEIN 6"/>
    <property type="match status" value="1"/>
</dbReference>
<dbReference type="eggNOG" id="COG0738">
    <property type="taxonomic scope" value="Bacteria"/>
</dbReference>
<feature type="transmembrane region" description="Helical" evidence="7">
    <location>
        <begin position="101"/>
        <end position="119"/>
    </location>
</feature>
<sequence>MYNRKLIFASACAGLFLFGVGAITLGSIAPDLKTKFALDELGIGRLFSLFPVGILVGSLSFGLITDRFGYKLLLAVCSLLLALGFAGIGLATVIWVIQVCILLIGVGGGAINGATSALVADISEKNKGASLALFGVFFGLGALAMPFVLGLLRDVATFEDIVLAIAALTFLLALVYFSLQFPVAKQAEGISLPQLGKMLKDPALLLIGFFLFWQSACEALINNWTTSYLIDQKIDVRWTLYALTSYVAGLSLFRLLTGSVFRNIPSARMLGIGMGLLIVGALILGWVPGLSWAFTGLILVGFGLALGFPVMFGLSSSLYSKTSGTAIGIILAISLIGNLLTNFLMGYMAQAWGIGIFSVALLSAALVQAVFCFLVFRK</sequence>
<reference evidence="9 10" key="1">
    <citation type="journal article" date="2011" name="Stand. Genomic Sci.">
        <title>Complete genome sequence of Haliscomenobacter hydrossis type strain (O).</title>
        <authorList>
            <consortium name="US DOE Joint Genome Institute (JGI-PGF)"/>
            <person name="Daligault H."/>
            <person name="Lapidus A."/>
            <person name="Zeytun A."/>
            <person name="Nolan M."/>
            <person name="Lucas S."/>
            <person name="Del Rio T.G."/>
            <person name="Tice H."/>
            <person name="Cheng J.F."/>
            <person name="Tapia R."/>
            <person name="Han C."/>
            <person name="Goodwin L."/>
            <person name="Pitluck S."/>
            <person name="Liolios K."/>
            <person name="Pagani I."/>
            <person name="Ivanova N."/>
            <person name="Huntemann M."/>
            <person name="Mavromatis K."/>
            <person name="Mikhailova N."/>
            <person name="Pati A."/>
            <person name="Chen A."/>
            <person name="Palaniappan K."/>
            <person name="Land M."/>
            <person name="Hauser L."/>
            <person name="Brambilla E.M."/>
            <person name="Rohde M."/>
            <person name="Verbarg S."/>
            <person name="Goker M."/>
            <person name="Bristow J."/>
            <person name="Eisen J.A."/>
            <person name="Markowitz V."/>
            <person name="Hugenholtz P."/>
            <person name="Kyrpides N.C."/>
            <person name="Klenk H.P."/>
            <person name="Woyke T."/>
        </authorList>
    </citation>
    <scope>NUCLEOTIDE SEQUENCE [LARGE SCALE GENOMIC DNA]</scope>
    <source>
        <strain evidence="10">ATCC 27775 / DSM 1100 / LMG 10767 / O</strain>
    </source>
</reference>
<dbReference type="GO" id="GO:0022857">
    <property type="term" value="F:transmembrane transporter activity"/>
    <property type="evidence" value="ECO:0007669"/>
    <property type="project" value="InterPro"/>
</dbReference>
<feature type="transmembrane region" description="Helical" evidence="7">
    <location>
        <begin position="269"/>
        <end position="287"/>
    </location>
</feature>
<reference key="2">
    <citation type="submission" date="2011-04" db="EMBL/GenBank/DDBJ databases">
        <title>Complete sequence of chromosome of Haliscomenobacter hydrossis DSM 1100.</title>
        <authorList>
            <consortium name="US DOE Joint Genome Institute (JGI-PGF)"/>
            <person name="Lucas S."/>
            <person name="Han J."/>
            <person name="Lapidus A."/>
            <person name="Bruce D."/>
            <person name="Goodwin L."/>
            <person name="Pitluck S."/>
            <person name="Peters L."/>
            <person name="Kyrpides N."/>
            <person name="Mavromatis K."/>
            <person name="Ivanova N."/>
            <person name="Ovchinnikova G."/>
            <person name="Pagani I."/>
            <person name="Daligault H."/>
            <person name="Detter J.C."/>
            <person name="Han C."/>
            <person name="Land M."/>
            <person name="Hauser L."/>
            <person name="Markowitz V."/>
            <person name="Cheng J.-F."/>
            <person name="Hugenholtz P."/>
            <person name="Woyke T."/>
            <person name="Wu D."/>
            <person name="Verbarg S."/>
            <person name="Frueling A."/>
            <person name="Brambilla E."/>
            <person name="Klenk H.-P."/>
            <person name="Eisen J.A."/>
        </authorList>
    </citation>
    <scope>NUCLEOTIDE SEQUENCE</scope>
    <source>
        <strain>DSM 1100</strain>
    </source>
</reference>
<evidence type="ECO:0000256" key="2">
    <source>
        <dbReference type="ARBA" id="ARBA00008335"/>
    </source>
</evidence>
<dbReference type="Pfam" id="PF07690">
    <property type="entry name" value="MFS_1"/>
    <property type="match status" value="1"/>
</dbReference>
<dbReference type="SUPFAM" id="SSF103473">
    <property type="entry name" value="MFS general substrate transporter"/>
    <property type="match status" value="1"/>
</dbReference>
<evidence type="ECO:0000256" key="5">
    <source>
        <dbReference type="ARBA" id="ARBA00022989"/>
    </source>
</evidence>
<comment type="subcellular location">
    <subcellularLocation>
        <location evidence="1">Endomembrane system</location>
        <topology evidence="1">Multi-pass membrane protein</topology>
    </subcellularLocation>
</comment>
<proteinExistence type="inferred from homology"/>
<dbReference type="GO" id="GO:0016020">
    <property type="term" value="C:membrane"/>
    <property type="evidence" value="ECO:0007669"/>
    <property type="project" value="TreeGrafter"/>
</dbReference>
<dbReference type="Gene3D" id="1.20.1250.20">
    <property type="entry name" value="MFS general substrate transporter like domains"/>
    <property type="match status" value="1"/>
</dbReference>
<feature type="transmembrane region" description="Helical" evidence="7">
    <location>
        <begin position="293"/>
        <end position="314"/>
    </location>
</feature>
<feature type="domain" description="Major facilitator superfamily (MFS) profile" evidence="8">
    <location>
        <begin position="7"/>
        <end position="378"/>
    </location>
</feature>
<dbReference type="InterPro" id="IPR011701">
    <property type="entry name" value="MFS"/>
</dbReference>
<dbReference type="InterPro" id="IPR020846">
    <property type="entry name" value="MFS_dom"/>
</dbReference>
<evidence type="ECO:0000313" key="9">
    <source>
        <dbReference type="EMBL" id="AEE52498.1"/>
    </source>
</evidence>
<accession>F4KVP1</accession>
<dbReference type="RefSeq" id="WP_013767036.1">
    <property type="nucleotide sequence ID" value="NC_015510.1"/>
</dbReference>
<organism evidence="9 10">
    <name type="scientific">Haliscomenobacter hydrossis (strain ATCC 27775 / DSM 1100 / LMG 10767 / O)</name>
    <dbReference type="NCBI Taxonomy" id="760192"/>
    <lineage>
        <taxon>Bacteria</taxon>
        <taxon>Pseudomonadati</taxon>
        <taxon>Bacteroidota</taxon>
        <taxon>Saprospiria</taxon>
        <taxon>Saprospirales</taxon>
        <taxon>Haliscomenobacteraceae</taxon>
        <taxon>Haliscomenobacter</taxon>
    </lineage>
</organism>
<protein>
    <submittedName>
        <fullName evidence="9">Major facilitator superfamily MFS_1</fullName>
    </submittedName>
</protein>
<keyword evidence="5 7" id="KW-1133">Transmembrane helix</keyword>
<gene>
    <name evidence="9" type="ordered locus">Halhy_4663</name>
</gene>
<feature type="transmembrane region" description="Helical" evidence="7">
    <location>
        <begin position="238"/>
        <end position="257"/>
    </location>
</feature>
<evidence type="ECO:0000256" key="6">
    <source>
        <dbReference type="ARBA" id="ARBA00023136"/>
    </source>
</evidence>
<comment type="similarity">
    <text evidence="2">Belongs to the major facilitator superfamily.</text>
</comment>
<name>F4KVP1_HALH1</name>
<dbReference type="PROSITE" id="PS50850">
    <property type="entry name" value="MFS"/>
    <property type="match status" value="1"/>
</dbReference>
<dbReference type="EMBL" id="CP002691">
    <property type="protein sequence ID" value="AEE52498.1"/>
    <property type="molecule type" value="Genomic_DNA"/>
</dbReference>
<keyword evidence="10" id="KW-1185">Reference proteome</keyword>
<evidence type="ECO:0000256" key="1">
    <source>
        <dbReference type="ARBA" id="ARBA00004127"/>
    </source>
</evidence>
<dbReference type="HOGENOM" id="CLU_709513_0_0_10"/>
<dbReference type="AlphaFoldDB" id="F4KVP1"/>
<feature type="transmembrane region" description="Helical" evidence="7">
    <location>
        <begin position="131"/>
        <end position="149"/>
    </location>
</feature>
<evidence type="ECO:0000256" key="3">
    <source>
        <dbReference type="ARBA" id="ARBA00022448"/>
    </source>
</evidence>
<evidence type="ECO:0000256" key="4">
    <source>
        <dbReference type="ARBA" id="ARBA00022692"/>
    </source>
</evidence>
<dbReference type="PANTHER" id="PTHR23514:SF3">
    <property type="entry name" value="BYPASS OF STOP CODON PROTEIN 6"/>
    <property type="match status" value="1"/>
</dbReference>
<keyword evidence="4 7" id="KW-0812">Transmembrane</keyword>
<dbReference type="InterPro" id="IPR036259">
    <property type="entry name" value="MFS_trans_sf"/>
</dbReference>
<feature type="transmembrane region" description="Helical" evidence="7">
    <location>
        <begin position="161"/>
        <end position="183"/>
    </location>
</feature>
<evidence type="ECO:0000313" key="10">
    <source>
        <dbReference type="Proteomes" id="UP000008461"/>
    </source>
</evidence>
<feature type="transmembrane region" description="Helical" evidence="7">
    <location>
        <begin position="46"/>
        <end position="65"/>
    </location>
</feature>
<dbReference type="STRING" id="760192.Halhy_4663"/>